<evidence type="ECO:0000256" key="6">
    <source>
        <dbReference type="ARBA" id="ARBA00022833"/>
    </source>
</evidence>
<feature type="domain" description="C2H2-type" evidence="11">
    <location>
        <begin position="21"/>
        <end position="48"/>
    </location>
</feature>
<dbReference type="FunFam" id="3.30.160.60:FF:000019">
    <property type="entry name" value="GLI family zinc finger 3"/>
    <property type="match status" value="1"/>
</dbReference>
<dbReference type="Proteomes" id="UP001208570">
    <property type="component" value="Unassembled WGS sequence"/>
</dbReference>
<evidence type="ECO:0000256" key="7">
    <source>
        <dbReference type="ARBA" id="ARBA00023125"/>
    </source>
</evidence>
<dbReference type="GO" id="GO:0005634">
    <property type="term" value="C:nucleus"/>
    <property type="evidence" value="ECO:0007669"/>
    <property type="project" value="UniProtKB-SubCell"/>
</dbReference>
<feature type="region of interest" description="Disordered" evidence="10">
    <location>
        <begin position="591"/>
        <end position="614"/>
    </location>
</feature>
<dbReference type="GO" id="GO:0000981">
    <property type="term" value="F:DNA-binding transcription factor activity, RNA polymerase II-specific"/>
    <property type="evidence" value="ECO:0007669"/>
    <property type="project" value="TreeGrafter"/>
</dbReference>
<name>A0AAD9J4U5_9ANNE</name>
<feature type="compositionally biased region" description="Basic and acidic residues" evidence="10">
    <location>
        <begin position="104"/>
        <end position="117"/>
    </location>
</feature>
<evidence type="ECO:0000256" key="5">
    <source>
        <dbReference type="ARBA" id="ARBA00022771"/>
    </source>
</evidence>
<dbReference type="PANTHER" id="PTHR45718:SF8">
    <property type="entry name" value="GLIS FAMILY ZINC FINGER 2"/>
    <property type="match status" value="1"/>
</dbReference>
<dbReference type="InterPro" id="IPR043359">
    <property type="entry name" value="GLI-like"/>
</dbReference>
<dbReference type="PROSITE" id="PS50157">
    <property type="entry name" value="ZINC_FINGER_C2H2_2"/>
    <property type="match status" value="2"/>
</dbReference>
<dbReference type="FunFam" id="3.30.160.60:FF:000031">
    <property type="entry name" value="GLI family zinc finger 3"/>
    <property type="match status" value="1"/>
</dbReference>
<dbReference type="GO" id="GO:0008270">
    <property type="term" value="F:zinc ion binding"/>
    <property type="evidence" value="ECO:0007669"/>
    <property type="project" value="UniProtKB-KW"/>
</dbReference>
<keyword evidence="5 9" id="KW-0863">Zinc-finger</keyword>
<dbReference type="PANTHER" id="PTHR45718">
    <property type="entry name" value="TRANSCRIPTIONAL ACTIVATOR CUBITUS INTERRUPTUS"/>
    <property type="match status" value="1"/>
</dbReference>
<feature type="compositionally biased region" description="Low complexity" evidence="10">
    <location>
        <begin position="241"/>
        <end position="254"/>
    </location>
</feature>
<feature type="region of interest" description="Disordered" evidence="10">
    <location>
        <begin position="320"/>
        <end position="388"/>
    </location>
</feature>
<feature type="region of interest" description="Disordered" evidence="10">
    <location>
        <begin position="235"/>
        <end position="274"/>
    </location>
</feature>
<protein>
    <recommendedName>
        <fullName evidence="11">C2H2-type domain-containing protein</fullName>
    </recommendedName>
</protein>
<dbReference type="AlphaFoldDB" id="A0AAD9J4U5"/>
<evidence type="ECO:0000259" key="11">
    <source>
        <dbReference type="PROSITE" id="PS50157"/>
    </source>
</evidence>
<evidence type="ECO:0000256" key="10">
    <source>
        <dbReference type="SAM" id="MobiDB-lite"/>
    </source>
</evidence>
<dbReference type="InterPro" id="IPR013087">
    <property type="entry name" value="Znf_C2H2_type"/>
</dbReference>
<comment type="subcellular location">
    <subcellularLocation>
        <location evidence="1">Nucleus</location>
    </subcellularLocation>
</comment>
<reference evidence="12" key="1">
    <citation type="journal article" date="2023" name="Mol. Biol. Evol.">
        <title>Third-Generation Sequencing Reveals the Adaptive Role of the Epigenome in Three Deep-Sea Polychaetes.</title>
        <authorList>
            <person name="Perez M."/>
            <person name="Aroh O."/>
            <person name="Sun Y."/>
            <person name="Lan Y."/>
            <person name="Juniper S.K."/>
            <person name="Young C.R."/>
            <person name="Angers B."/>
            <person name="Qian P.Y."/>
        </authorList>
    </citation>
    <scope>NUCLEOTIDE SEQUENCE</scope>
    <source>
        <strain evidence="12">P08H-3</strain>
    </source>
</reference>
<keyword evidence="13" id="KW-1185">Reference proteome</keyword>
<dbReference type="SUPFAM" id="SSF57667">
    <property type="entry name" value="beta-beta-alpha zinc fingers"/>
    <property type="match status" value="2"/>
</dbReference>
<evidence type="ECO:0000256" key="9">
    <source>
        <dbReference type="PROSITE-ProRule" id="PRU00042"/>
    </source>
</evidence>
<keyword evidence="7" id="KW-0238">DNA-binding</keyword>
<evidence type="ECO:0000256" key="8">
    <source>
        <dbReference type="ARBA" id="ARBA00023242"/>
    </source>
</evidence>
<dbReference type="Pfam" id="PF00096">
    <property type="entry name" value="zf-C2H2"/>
    <property type="match status" value="1"/>
</dbReference>
<feature type="compositionally biased region" description="Polar residues" evidence="10">
    <location>
        <begin position="255"/>
        <end position="274"/>
    </location>
</feature>
<gene>
    <name evidence="12" type="ORF">LSH36_607g01019</name>
</gene>
<keyword evidence="4" id="KW-0677">Repeat</keyword>
<feature type="compositionally biased region" description="Polar residues" evidence="10">
    <location>
        <begin position="142"/>
        <end position="153"/>
    </location>
</feature>
<feature type="region of interest" description="Disordered" evidence="10">
    <location>
        <begin position="495"/>
        <end position="555"/>
    </location>
</feature>
<feature type="compositionally biased region" description="Low complexity" evidence="10">
    <location>
        <begin position="591"/>
        <end position="601"/>
    </location>
</feature>
<dbReference type="EMBL" id="JAODUP010000607">
    <property type="protein sequence ID" value="KAK2146444.1"/>
    <property type="molecule type" value="Genomic_DNA"/>
</dbReference>
<evidence type="ECO:0000256" key="2">
    <source>
        <dbReference type="ARBA" id="ARBA00010831"/>
    </source>
</evidence>
<keyword evidence="8" id="KW-0539">Nucleus</keyword>
<dbReference type="PROSITE" id="PS00028">
    <property type="entry name" value="ZINC_FINGER_C2H2_1"/>
    <property type="match status" value="1"/>
</dbReference>
<feature type="region of interest" description="Disordered" evidence="10">
    <location>
        <begin position="407"/>
        <end position="431"/>
    </location>
</feature>
<feature type="compositionally biased region" description="Polar residues" evidence="10">
    <location>
        <begin position="514"/>
        <end position="524"/>
    </location>
</feature>
<dbReference type="InterPro" id="IPR056436">
    <property type="entry name" value="Znf-C2H2_ZIC1-5/GLI1-3-like"/>
</dbReference>
<proteinExistence type="inferred from homology"/>
<evidence type="ECO:0000256" key="3">
    <source>
        <dbReference type="ARBA" id="ARBA00022723"/>
    </source>
</evidence>
<sequence>MFHINQDHIATNKKQFVCRWQDCSREEKPFKAQYMLVVHMRRHTGEKPHKCTKPYVCKAPGCTKRYTDPSSLRKHVKTVHGPEFYANKKHKGGHPPGGSSDANGDDKDIKPDNDHRGSASRAAICVRSPAGSSGERSHAQDAMTSGSSGQSRPVPSGGSPGDPCVHSTGDLDDRHSNGGHLPATTVGTAATIRTANRLTPNRLKRLHTKNAINGPSLPTLPPIGITAKEVTGYCSSRRDSNTSTISSYMSSLRSDTSPHSFQHNRQSSESSNYSRLSIANSPYEYDITGNVSSVLGRKSESSSLGSIGNMTAQLERAKLGSTQSLDECSTGQTNLRSPRSPRSHDRLSSRALANRRDGSLDGLRSVVSMPSHTPQPHEIPNRNMRRASDPIRGMDDNLTGLKEFQRTHSLNAVRPPPTPPKGLQRKTDSNQNFMSSRSSIATDYSFQGSEFDTDHDPVHDGALDDSLLDPKLLEDAEDMIITDEMQMFLNEKLDQEDDVTEDKVDSTVPDFSPKTGSLASQAPAGTSRPAHSNVPPAPNSCINRTEAQNSNSAADVKCMQPVPAQPSNNGQWPTGSAAVCIKSDNAMTSCQQQQQQQQQQQHSQPNGCHPVGSMNYNNMAVGPMQMVQNPMFSPMMANYPGDNVNLQGNMMMQNSMCDMNAGAMGMVPRPYNNMPISQHGYNQWQGNMMMQPGMQNAQYGNGNMSHIMARQMYNQYPNQGMMPSGYHPHPGMHQRPMMFQPGQGKEERNSPQVQVPHISQSQIPHRTRMSRNHFRPVQPTSTQGQYGNQCLQGNAANEVAPPQQGLGVRQPVNNMQQPYGPMGQCMPNVYPQQQTPYQQGNYGNTMQLPPCQQMNSMHPQHMSNYGNVMMDGGQPGGSMPLSGPPQMPMHRSHQSKAVTQLSPKCDQEQSRLGGSQLSPSCKQAMPKRGVQLSGECSQGQQHLRLGVQHSPSCNQVSSTTDVKGCQTDLKENSVLDDIMTPALTSITADNLIDNLSSISIENFPNNLSSPTGFMNAQGPSQQSSRLTTPYMDTKMSIQSGTFLDTSNMVVNDMSSTMSQLAEENRYFCMR</sequence>
<feature type="region of interest" description="Disordered" evidence="10">
    <location>
        <begin position="84"/>
        <end position="217"/>
    </location>
</feature>
<keyword evidence="6" id="KW-0862">Zinc</keyword>
<dbReference type="GO" id="GO:0000978">
    <property type="term" value="F:RNA polymerase II cis-regulatory region sequence-specific DNA binding"/>
    <property type="evidence" value="ECO:0007669"/>
    <property type="project" value="TreeGrafter"/>
</dbReference>
<accession>A0AAD9J4U5</accession>
<evidence type="ECO:0000313" key="13">
    <source>
        <dbReference type="Proteomes" id="UP001208570"/>
    </source>
</evidence>
<feature type="compositionally biased region" description="Basic and acidic residues" evidence="10">
    <location>
        <begin position="342"/>
        <end position="359"/>
    </location>
</feature>
<evidence type="ECO:0000256" key="4">
    <source>
        <dbReference type="ARBA" id="ARBA00022737"/>
    </source>
</evidence>
<dbReference type="InterPro" id="IPR036236">
    <property type="entry name" value="Znf_C2H2_sf"/>
</dbReference>
<feature type="compositionally biased region" description="Polar residues" evidence="10">
    <location>
        <begin position="185"/>
        <end position="199"/>
    </location>
</feature>
<organism evidence="12 13">
    <name type="scientific">Paralvinella palmiformis</name>
    <dbReference type="NCBI Taxonomy" id="53620"/>
    <lineage>
        <taxon>Eukaryota</taxon>
        <taxon>Metazoa</taxon>
        <taxon>Spiralia</taxon>
        <taxon>Lophotrochozoa</taxon>
        <taxon>Annelida</taxon>
        <taxon>Polychaeta</taxon>
        <taxon>Sedentaria</taxon>
        <taxon>Canalipalpata</taxon>
        <taxon>Terebellida</taxon>
        <taxon>Terebelliformia</taxon>
        <taxon>Alvinellidae</taxon>
        <taxon>Paralvinella</taxon>
    </lineage>
</organism>
<evidence type="ECO:0000313" key="12">
    <source>
        <dbReference type="EMBL" id="KAK2146444.1"/>
    </source>
</evidence>
<feature type="region of interest" description="Disordered" evidence="10">
    <location>
        <begin position="873"/>
        <end position="899"/>
    </location>
</feature>
<feature type="compositionally biased region" description="Polar residues" evidence="10">
    <location>
        <begin position="320"/>
        <end position="337"/>
    </location>
</feature>
<dbReference type="SMART" id="SM00355">
    <property type="entry name" value="ZnF_C2H2"/>
    <property type="match status" value="2"/>
</dbReference>
<feature type="domain" description="C2H2-type" evidence="11">
    <location>
        <begin position="55"/>
        <end position="85"/>
    </location>
</feature>
<feature type="compositionally biased region" description="Polar residues" evidence="10">
    <location>
        <begin position="540"/>
        <end position="553"/>
    </location>
</feature>
<dbReference type="Pfam" id="PF23561">
    <property type="entry name" value="zf-C2H2_15"/>
    <property type="match status" value="1"/>
</dbReference>
<comment type="caution">
    <text evidence="12">The sequence shown here is derived from an EMBL/GenBank/DDBJ whole genome shotgun (WGS) entry which is preliminary data.</text>
</comment>
<keyword evidence="3" id="KW-0479">Metal-binding</keyword>
<dbReference type="Gene3D" id="3.30.160.60">
    <property type="entry name" value="Classic Zinc Finger"/>
    <property type="match status" value="2"/>
</dbReference>
<evidence type="ECO:0000256" key="1">
    <source>
        <dbReference type="ARBA" id="ARBA00004123"/>
    </source>
</evidence>
<comment type="similarity">
    <text evidence="2">Belongs to the GLI C2H2-type zinc-finger protein family.</text>
</comment>